<proteinExistence type="predicted"/>
<dbReference type="RefSeq" id="WP_152840763.1">
    <property type="nucleotide sequence ID" value="NZ_WHUG01000014.1"/>
</dbReference>
<evidence type="ECO:0000313" key="2">
    <source>
        <dbReference type="Proteomes" id="UP000440498"/>
    </source>
</evidence>
<accession>A0A6A7N9G8</accession>
<sequence length="593" mass="58104">MPPSLTSGRLLHRAGAALLAASSSTCFTYLAGALLALILSACGGGGGDSSTVASTATAQAAAAVTPVVSISATPTATTVGQVITLSWSVSNPGTNGCAASGAWSGALDNSGTQTVTAGAAGSAYYTVTCSGVSKTTSVVISTPPPSPTVNITLAPASITTAQSSVLSWSSANAGTCTASGAWSGAKATSGSVNIVPNAAGNFVYTLSCSGDGGTANASAALSVTAPLSNSTAIIVDSGPTGVNGAINIPYVSVTVCRPGTSTCQTIDHVLLDTGSYGLRLLAPLDAALKLPAVTTPSGADAGECGKFISGYTWGAVRQADVRMADEQAAGISIQVIGDGGANYAATPSSCSSAGNNLGTLAAMGAKGILGVGLFKQDCGDSCARSAVGGAYYACTANGCTASSMPLASQVSNPVASFAVNNNGVLVVLPGVGTAGLTSVSGTLIFGVNTQANNAIAGETLFKTNSSGDFSTTYKGKTYASSFIDSGSNGYFFSDSTIRTCSGGDFYCPASTLSLSAVNAAADGSASGTINFNVANLVQLASTISAAQVGGTVGTATAAGSYFDWGLPFFYGRRVFVVMEGATVNGKPGPLWAY</sequence>
<gene>
    <name evidence="1" type="ORF">GEV02_25665</name>
</gene>
<protein>
    <submittedName>
        <fullName evidence="1">DUF3443 family protein</fullName>
    </submittedName>
</protein>
<dbReference type="AlphaFoldDB" id="A0A6A7N9G8"/>
<evidence type="ECO:0000313" key="1">
    <source>
        <dbReference type="EMBL" id="MQA41538.1"/>
    </source>
</evidence>
<dbReference type="InterPro" id="IPR021847">
    <property type="entry name" value="DUF3443"/>
</dbReference>
<dbReference type="Proteomes" id="UP000440498">
    <property type="component" value="Unassembled WGS sequence"/>
</dbReference>
<dbReference type="Pfam" id="PF11925">
    <property type="entry name" value="DUF3443"/>
    <property type="match status" value="1"/>
</dbReference>
<comment type="caution">
    <text evidence="1">The sequence shown here is derived from an EMBL/GenBank/DDBJ whole genome shotgun (WGS) entry which is preliminary data.</text>
</comment>
<keyword evidence="2" id="KW-1185">Reference proteome</keyword>
<reference evidence="1 2" key="1">
    <citation type="submission" date="2019-10" db="EMBL/GenBank/DDBJ databases">
        <title>Two novel species isolated from a subtropical stream in China.</title>
        <authorList>
            <person name="Lu H."/>
        </authorList>
    </citation>
    <scope>NUCLEOTIDE SEQUENCE [LARGE SCALE GENOMIC DNA]</scope>
    <source>
        <strain evidence="1 2">FT29W</strain>
    </source>
</reference>
<dbReference type="EMBL" id="WHUG01000014">
    <property type="protein sequence ID" value="MQA41538.1"/>
    <property type="molecule type" value="Genomic_DNA"/>
</dbReference>
<name>A0A6A7N9G8_9BURK</name>
<organism evidence="1 2">
    <name type="scientific">Rugamonas aquatica</name>
    <dbReference type="NCBI Taxonomy" id="2743357"/>
    <lineage>
        <taxon>Bacteria</taxon>
        <taxon>Pseudomonadati</taxon>
        <taxon>Pseudomonadota</taxon>
        <taxon>Betaproteobacteria</taxon>
        <taxon>Burkholderiales</taxon>
        <taxon>Oxalobacteraceae</taxon>
        <taxon>Telluria group</taxon>
        <taxon>Rugamonas</taxon>
    </lineage>
</organism>